<dbReference type="Proteomes" id="UP000242913">
    <property type="component" value="Unassembled WGS sequence"/>
</dbReference>
<protein>
    <submittedName>
        <fullName evidence="1">Uncharacterized protein</fullName>
    </submittedName>
</protein>
<evidence type="ECO:0000313" key="1">
    <source>
        <dbReference type="EMBL" id="OZC08795.1"/>
    </source>
</evidence>
<name>A0A238BVQ8_9BILA</name>
<proteinExistence type="predicted"/>
<keyword evidence="2" id="KW-1185">Reference proteome</keyword>
<sequence>MLQIVLVVAGYDGLFGEIMIDGIHRKARRGWICQERIENVVFWEESEEGNEVIFNTIEVIRRNLHSRKDRSIAILFTDEKGWTSLLGDKDNDSDQAYFER</sequence>
<accession>A0A238BVQ8</accession>
<organism evidence="1 2">
    <name type="scientific">Onchocerca flexuosa</name>
    <dbReference type="NCBI Taxonomy" id="387005"/>
    <lineage>
        <taxon>Eukaryota</taxon>
        <taxon>Metazoa</taxon>
        <taxon>Ecdysozoa</taxon>
        <taxon>Nematoda</taxon>
        <taxon>Chromadorea</taxon>
        <taxon>Rhabditida</taxon>
        <taxon>Spirurina</taxon>
        <taxon>Spiruromorpha</taxon>
        <taxon>Filarioidea</taxon>
        <taxon>Onchocercidae</taxon>
        <taxon>Onchocerca</taxon>
    </lineage>
</organism>
<reference evidence="1 2" key="1">
    <citation type="submission" date="2015-12" db="EMBL/GenBank/DDBJ databases">
        <title>Draft genome of the nematode, Onchocerca flexuosa.</title>
        <authorList>
            <person name="Mitreva M."/>
        </authorList>
    </citation>
    <scope>NUCLEOTIDE SEQUENCE [LARGE SCALE GENOMIC DNA]</scope>
    <source>
        <strain evidence="1">Red Deer</strain>
    </source>
</reference>
<evidence type="ECO:0000313" key="2">
    <source>
        <dbReference type="Proteomes" id="UP000242913"/>
    </source>
</evidence>
<dbReference type="AlphaFoldDB" id="A0A238BVQ8"/>
<dbReference type="EMBL" id="KZ270003">
    <property type="protein sequence ID" value="OZC08795.1"/>
    <property type="molecule type" value="Genomic_DNA"/>
</dbReference>
<gene>
    <name evidence="1" type="ORF">X798_04210</name>
</gene>